<feature type="region of interest" description="Disordered" evidence="1">
    <location>
        <begin position="155"/>
        <end position="175"/>
    </location>
</feature>
<evidence type="ECO:0008006" key="4">
    <source>
        <dbReference type="Google" id="ProtNLM"/>
    </source>
</evidence>
<organism evidence="2 3">
    <name type="scientific">Micromonas commoda (strain RCC299 / NOUM17 / CCMP2709)</name>
    <name type="common">Picoplanktonic green alga</name>
    <dbReference type="NCBI Taxonomy" id="296587"/>
    <lineage>
        <taxon>Eukaryota</taxon>
        <taxon>Viridiplantae</taxon>
        <taxon>Chlorophyta</taxon>
        <taxon>Mamiellophyceae</taxon>
        <taxon>Mamiellales</taxon>
        <taxon>Mamiellaceae</taxon>
        <taxon>Micromonas</taxon>
    </lineage>
</organism>
<dbReference type="KEGG" id="mis:MICPUN_63521"/>
<protein>
    <recommendedName>
        <fullName evidence="4">Phytanoyl-CoA dioxygenase</fullName>
    </recommendedName>
</protein>
<dbReference type="RefSeq" id="XP_002505708.1">
    <property type="nucleotide sequence ID" value="XM_002505662.1"/>
</dbReference>
<dbReference type="STRING" id="296587.C1EG59"/>
<dbReference type="Pfam" id="PF05721">
    <property type="entry name" value="PhyH"/>
    <property type="match status" value="1"/>
</dbReference>
<proteinExistence type="predicted"/>
<accession>C1EG59</accession>
<dbReference type="EMBL" id="CP001331">
    <property type="protein sequence ID" value="ACO66966.1"/>
    <property type="molecule type" value="Genomic_DNA"/>
</dbReference>
<dbReference type="OrthoDB" id="45168at2759"/>
<gene>
    <name evidence="2" type="ORF">MICPUN_63521</name>
</gene>
<dbReference type="OMA" id="LICYHER"/>
<feature type="compositionally biased region" description="Acidic residues" evidence="1">
    <location>
        <begin position="395"/>
        <end position="423"/>
    </location>
</feature>
<feature type="compositionally biased region" description="Low complexity" evidence="1">
    <location>
        <begin position="373"/>
        <end position="382"/>
    </location>
</feature>
<dbReference type="Gene3D" id="2.60.120.620">
    <property type="entry name" value="q2cbj1_9rhob like domain"/>
    <property type="match status" value="1"/>
</dbReference>
<dbReference type="InterPro" id="IPR008775">
    <property type="entry name" value="Phytyl_CoA_dOase-like"/>
</dbReference>
<dbReference type="eggNOG" id="ENOG502S1U9">
    <property type="taxonomic scope" value="Eukaryota"/>
</dbReference>
<dbReference type="SUPFAM" id="SSF51197">
    <property type="entry name" value="Clavaminate synthase-like"/>
    <property type="match status" value="1"/>
</dbReference>
<sequence length="479" mass="53513">MSDPPLPSPREPIQDTSWHAREVDLARVLQPGYWRELCPSLHVCDEAFQASVRPMVGAALEEVADDARERILRDGYTKIPAACLPWKSVAHRELALACVQLIRHGWNPSFLLMYDEAWSIAHELSDVVLRATGNRLNFDALCWHVDPYDDLGDDEHTAFSPHRDRQPDDSPATFRPDGTAMYATAWVALTDATPENSCLYVIPRPRDPGYFDGDDDDPCNADADPLRLCLPHKEAYQHITAVPAETGSAVVFTHRVIHWGSRGTPRSEELGPRTPPRVCVSFGFADDAYEPAYVDRTRNLPFPPLCNRAALVSAQMIAYHERFRSSARMLRLFHDAVTHPGVDGALEREYRKKVMYEYVQAAAAAGKEGTRGKGSSTRGGNNSLVGNGRKTREAEADEGAEEDEDDDAEVEDDADDDDDDDDAMDRAMDAMLDAKMNEDGDDFHDDFDDLEDGVLEDEDGFSLLEPTPRLNAGKKKRRR</sequence>
<reference evidence="2 3" key="1">
    <citation type="journal article" date="2009" name="Science">
        <title>Green evolution and dynamic adaptations revealed by genomes of the marine picoeukaryotes Micromonas.</title>
        <authorList>
            <person name="Worden A.Z."/>
            <person name="Lee J.H."/>
            <person name="Mock T."/>
            <person name="Rouze P."/>
            <person name="Simmons M.P."/>
            <person name="Aerts A.L."/>
            <person name="Allen A.E."/>
            <person name="Cuvelier M.L."/>
            <person name="Derelle E."/>
            <person name="Everett M.V."/>
            <person name="Foulon E."/>
            <person name="Grimwood J."/>
            <person name="Gundlach H."/>
            <person name="Henrissat B."/>
            <person name="Napoli C."/>
            <person name="McDonald S.M."/>
            <person name="Parker M.S."/>
            <person name="Rombauts S."/>
            <person name="Salamov A."/>
            <person name="Von Dassow P."/>
            <person name="Badger J.H."/>
            <person name="Coutinho P.M."/>
            <person name="Demir E."/>
            <person name="Dubchak I."/>
            <person name="Gentemann C."/>
            <person name="Eikrem W."/>
            <person name="Gready J.E."/>
            <person name="John U."/>
            <person name="Lanier W."/>
            <person name="Lindquist E.A."/>
            <person name="Lucas S."/>
            <person name="Mayer K.F."/>
            <person name="Moreau H."/>
            <person name="Not F."/>
            <person name="Otillar R."/>
            <person name="Panaud O."/>
            <person name="Pangilinan J."/>
            <person name="Paulsen I."/>
            <person name="Piegu B."/>
            <person name="Poliakov A."/>
            <person name="Robbens S."/>
            <person name="Schmutz J."/>
            <person name="Toulza E."/>
            <person name="Wyss T."/>
            <person name="Zelensky A."/>
            <person name="Zhou K."/>
            <person name="Armbrust E.V."/>
            <person name="Bhattacharya D."/>
            <person name="Goodenough U.W."/>
            <person name="Van de Peer Y."/>
            <person name="Grigoriev I.V."/>
        </authorList>
    </citation>
    <scope>NUCLEOTIDE SEQUENCE [LARGE SCALE GENOMIC DNA]</scope>
    <source>
        <strain evidence="3">RCC299 / NOUM17</strain>
    </source>
</reference>
<dbReference type="InParanoid" id="C1EG59"/>
<feature type="compositionally biased region" description="Basic and acidic residues" evidence="1">
    <location>
        <begin position="155"/>
        <end position="168"/>
    </location>
</feature>
<keyword evidence="3" id="KW-1185">Reference proteome</keyword>
<name>C1EG59_MICCC</name>
<evidence type="ECO:0000256" key="1">
    <source>
        <dbReference type="SAM" id="MobiDB-lite"/>
    </source>
</evidence>
<feature type="region of interest" description="Disordered" evidence="1">
    <location>
        <begin position="364"/>
        <end position="479"/>
    </location>
</feature>
<dbReference type="AlphaFoldDB" id="C1EG59"/>
<feature type="compositionally biased region" description="Acidic residues" evidence="1">
    <location>
        <begin position="439"/>
        <end position="460"/>
    </location>
</feature>
<dbReference type="GeneID" id="8248392"/>
<evidence type="ECO:0000313" key="3">
    <source>
        <dbReference type="Proteomes" id="UP000002009"/>
    </source>
</evidence>
<dbReference type="Proteomes" id="UP000002009">
    <property type="component" value="Chromosome 13"/>
</dbReference>
<evidence type="ECO:0000313" key="2">
    <source>
        <dbReference type="EMBL" id="ACO66966.1"/>
    </source>
</evidence>